<dbReference type="GO" id="GO:0071108">
    <property type="term" value="P:protein K48-linked deubiquitination"/>
    <property type="evidence" value="ECO:0007669"/>
    <property type="project" value="TreeGrafter"/>
</dbReference>
<feature type="compositionally biased region" description="Polar residues" evidence="1">
    <location>
        <begin position="253"/>
        <end position="271"/>
    </location>
</feature>
<dbReference type="GO" id="GO:0016807">
    <property type="term" value="F:cysteine-type carboxypeptidase activity"/>
    <property type="evidence" value="ECO:0007669"/>
    <property type="project" value="TreeGrafter"/>
</dbReference>
<feature type="domain" description="MINDY deubiquitinase" evidence="2">
    <location>
        <begin position="16"/>
        <end position="187"/>
    </location>
</feature>
<dbReference type="EMBL" id="JADCNM010000011">
    <property type="protein sequence ID" value="KAG0463206.1"/>
    <property type="molecule type" value="Genomic_DNA"/>
</dbReference>
<protein>
    <recommendedName>
        <fullName evidence="2">MINDY deubiquitinase domain-containing protein</fullName>
    </recommendedName>
</protein>
<evidence type="ECO:0000259" key="2">
    <source>
        <dbReference type="Pfam" id="PF04424"/>
    </source>
</evidence>
<evidence type="ECO:0000313" key="3">
    <source>
        <dbReference type="EMBL" id="KAG0463206.1"/>
    </source>
</evidence>
<evidence type="ECO:0000313" key="4">
    <source>
        <dbReference type="Proteomes" id="UP000639772"/>
    </source>
</evidence>
<dbReference type="Proteomes" id="UP000639772">
    <property type="component" value="Chromosome 11"/>
</dbReference>
<dbReference type="GO" id="GO:0004843">
    <property type="term" value="F:cysteine-type deubiquitinase activity"/>
    <property type="evidence" value="ECO:0007669"/>
    <property type="project" value="InterPro"/>
</dbReference>
<dbReference type="PANTHER" id="PTHR18063">
    <property type="entry name" value="NF-E2 INDUCIBLE PROTEIN"/>
    <property type="match status" value="1"/>
</dbReference>
<dbReference type="AlphaFoldDB" id="A0A835PZ54"/>
<dbReference type="GO" id="GO:1990380">
    <property type="term" value="F:K48-linked deubiquitinase activity"/>
    <property type="evidence" value="ECO:0007669"/>
    <property type="project" value="InterPro"/>
</dbReference>
<organism evidence="3 4">
    <name type="scientific">Vanilla planifolia</name>
    <name type="common">Vanilla</name>
    <dbReference type="NCBI Taxonomy" id="51239"/>
    <lineage>
        <taxon>Eukaryota</taxon>
        <taxon>Viridiplantae</taxon>
        <taxon>Streptophyta</taxon>
        <taxon>Embryophyta</taxon>
        <taxon>Tracheophyta</taxon>
        <taxon>Spermatophyta</taxon>
        <taxon>Magnoliopsida</taxon>
        <taxon>Liliopsida</taxon>
        <taxon>Asparagales</taxon>
        <taxon>Orchidaceae</taxon>
        <taxon>Vanilloideae</taxon>
        <taxon>Vanilleae</taxon>
        <taxon>Vanilla</taxon>
    </lineage>
</organism>
<dbReference type="OrthoDB" id="10261212at2759"/>
<evidence type="ECO:0000256" key="1">
    <source>
        <dbReference type="SAM" id="MobiDB-lite"/>
    </source>
</evidence>
<dbReference type="GO" id="GO:0005829">
    <property type="term" value="C:cytosol"/>
    <property type="evidence" value="ECO:0007669"/>
    <property type="project" value="TreeGrafter"/>
</dbReference>
<dbReference type="GO" id="GO:0071944">
    <property type="term" value="C:cell periphery"/>
    <property type="evidence" value="ECO:0007669"/>
    <property type="project" value="TreeGrafter"/>
</dbReference>
<dbReference type="InterPro" id="IPR007518">
    <property type="entry name" value="MINDY"/>
</dbReference>
<proteinExistence type="predicted"/>
<reference evidence="3 4" key="1">
    <citation type="journal article" date="2020" name="Nat. Food">
        <title>A phased Vanilla planifolia genome enables genetic improvement of flavour and production.</title>
        <authorList>
            <person name="Hasing T."/>
            <person name="Tang H."/>
            <person name="Brym M."/>
            <person name="Khazi F."/>
            <person name="Huang T."/>
            <person name="Chambers A.H."/>
        </authorList>
    </citation>
    <scope>NUCLEOTIDE SEQUENCE [LARGE SCALE GENOMIC DNA]</scope>
    <source>
        <tissue evidence="3">Leaf</tissue>
    </source>
</reference>
<dbReference type="PANTHER" id="PTHR18063:SF6">
    <property type="entry name" value="UBIQUITIN CARBOXYL-TERMINAL HYDROLASE"/>
    <property type="match status" value="1"/>
</dbReference>
<sequence>MEAAECRSEAEVKEIVYKTKIVQFLGRSTPIILQNENGPCPLLAICNALLLRNNINLSVDEPEVPQQKLLSLVADRLIGSNSNVQDKDFGYLINQQQNIADAIDLLPRLATGIDVNVQFRKINDFEFTRECTIFDLLDIGLYHGWIVDPQDSETASAVGTKSYNTLAGELVAFEAKKFEMESKKISDADSVDFVAATTAVLGVPSPSLSRGRSFDSCPDTVSSDQIVGKGDREESEELLMVLNLSRDEVSCPASDSVSADTLSQQEATPILTSTSEVSSSSFMHQDEVDSKTIDLLDKAAEQECRSSKNLKDNALSTEAVSIINDSLLPIVDVGSNAFQSTDNSDKSSSYVEGAYLSGETVHSTPFDAISQPNTDVDDIAGRHASANVVDLDRQVLNFERKELLNVPEIASGLDISEPLYEGKIVF</sequence>
<dbReference type="InterPro" id="IPR033979">
    <property type="entry name" value="MINDY_domain"/>
</dbReference>
<dbReference type="Pfam" id="PF04424">
    <property type="entry name" value="MINDY_DUB"/>
    <property type="match status" value="1"/>
</dbReference>
<accession>A0A835PZ54</accession>
<name>A0A835PZ54_VANPL</name>
<comment type="caution">
    <text evidence="3">The sequence shown here is derived from an EMBL/GenBank/DDBJ whole genome shotgun (WGS) entry which is preliminary data.</text>
</comment>
<gene>
    <name evidence="3" type="ORF">HPP92_021682</name>
</gene>
<feature type="region of interest" description="Disordered" evidence="1">
    <location>
        <begin position="253"/>
        <end position="285"/>
    </location>
</feature>
<feature type="compositionally biased region" description="Low complexity" evidence="1">
    <location>
        <begin position="272"/>
        <end position="281"/>
    </location>
</feature>